<name>A0A2C9V8Z1_MANES</name>
<sequence length="40" mass="4582">MDIIDLTENYTLQFTPTKIFSRQRTIIRAAVYSSSPMTTA</sequence>
<proteinExistence type="predicted"/>
<reference evidence="1" key="1">
    <citation type="submission" date="2016-02" db="EMBL/GenBank/DDBJ databases">
        <title>WGS assembly of Manihot esculenta.</title>
        <authorList>
            <person name="Bredeson J.V."/>
            <person name="Prochnik S.E."/>
            <person name="Lyons J.B."/>
            <person name="Schmutz J."/>
            <person name="Grimwood J."/>
            <person name="Vrebalov J."/>
            <person name="Bart R.S."/>
            <person name="Amuge T."/>
            <person name="Ferguson M.E."/>
            <person name="Green R."/>
            <person name="Putnam N."/>
            <person name="Stites J."/>
            <person name="Rounsley S."/>
            <person name="Rokhsar D.S."/>
        </authorList>
    </citation>
    <scope>NUCLEOTIDE SEQUENCE [LARGE SCALE GENOMIC DNA]</scope>
    <source>
        <tissue evidence="1">Leaf</tissue>
    </source>
</reference>
<evidence type="ECO:0000313" key="1">
    <source>
        <dbReference type="EMBL" id="OAY40318.1"/>
    </source>
</evidence>
<dbReference type="AlphaFoldDB" id="A0A2C9V8Z1"/>
<protein>
    <submittedName>
        <fullName evidence="1">Uncharacterized protein</fullName>
    </submittedName>
</protein>
<accession>A0A2C9V8Z1</accession>
<dbReference type="EMBL" id="CM004395">
    <property type="protein sequence ID" value="OAY40318.1"/>
    <property type="molecule type" value="Genomic_DNA"/>
</dbReference>
<gene>
    <name evidence="1" type="ORF">MANES_09G012400</name>
</gene>
<organism evidence="1">
    <name type="scientific">Manihot esculenta</name>
    <name type="common">Cassava</name>
    <name type="synonym">Jatropha manihot</name>
    <dbReference type="NCBI Taxonomy" id="3983"/>
    <lineage>
        <taxon>Eukaryota</taxon>
        <taxon>Viridiplantae</taxon>
        <taxon>Streptophyta</taxon>
        <taxon>Embryophyta</taxon>
        <taxon>Tracheophyta</taxon>
        <taxon>Spermatophyta</taxon>
        <taxon>Magnoliopsida</taxon>
        <taxon>eudicotyledons</taxon>
        <taxon>Gunneridae</taxon>
        <taxon>Pentapetalae</taxon>
        <taxon>rosids</taxon>
        <taxon>fabids</taxon>
        <taxon>Malpighiales</taxon>
        <taxon>Euphorbiaceae</taxon>
        <taxon>Crotonoideae</taxon>
        <taxon>Manihoteae</taxon>
        <taxon>Manihot</taxon>
    </lineage>
</organism>